<evidence type="ECO:0000256" key="7">
    <source>
        <dbReference type="ARBA" id="ARBA00022630"/>
    </source>
</evidence>
<dbReference type="InterPro" id="IPR003018">
    <property type="entry name" value="GAF"/>
</dbReference>
<dbReference type="InterPro" id="IPR011495">
    <property type="entry name" value="Sig_transdc_His_kin_sub2_dim/P"/>
</dbReference>
<evidence type="ECO:0000256" key="10">
    <source>
        <dbReference type="ARBA" id="ARBA00022737"/>
    </source>
</evidence>
<evidence type="ECO:0000259" key="18">
    <source>
        <dbReference type="PROSITE" id="PS50113"/>
    </source>
</evidence>
<keyword evidence="16" id="KW-0675">Receptor</keyword>
<dbReference type="Pfam" id="PF13426">
    <property type="entry name" value="PAS_9"/>
    <property type="match status" value="3"/>
</dbReference>
<keyword evidence="13" id="KW-0067">ATP-binding</keyword>
<dbReference type="EC" id="2.7.13.3" evidence="2"/>
<comment type="caution">
    <text evidence="19">The sequence shown here is derived from an EMBL/GenBank/DDBJ whole genome shotgun (WGS) entry which is preliminary data.</text>
</comment>
<dbReference type="PROSITE" id="PS50112">
    <property type="entry name" value="PAS"/>
    <property type="match status" value="4"/>
</dbReference>
<feature type="domain" description="PAC" evidence="18">
    <location>
        <begin position="644"/>
        <end position="696"/>
    </location>
</feature>
<evidence type="ECO:0000256" key="8">
    <source>
        <dbReference type="ARBA" id="ARBA00022643"/>
    </source>
</evidence>
<dbReference type="InterPro" id="IPR000700">
    <property type="entry name" value="PAS-assoc_C"/>
</dbReference>
<keyword evidence="12" id="KW-0418">Kinase</keyword>
<dbReference type="SMART" id="SM00387">
    <property type="entry name" value="HATPase_c"/>
    <property type="match status" value="1"/>
</dbReference>
<organism evidence="19 20">
    <name type="scientific">Mesorhizobium salmacidum</name>
    <dbReference type="NCBI Taxonomy" id="3015171"/>
    <lineage>
        <taxon>Bacteria</taxon>
        <taxon>Pseudomonadati</taxon>
        <taxon>Pseudomonadota</taxon>
        <taxon>Alphaproteobacteria</taxon>
        <taxon>Hyphomicrobiales</taxon>
        <taxon>Phyllobacteriaceae</taxon>
        <taxon>Mesorhizobium</taxon>
    </lineage>
</organism>
<name>A0ABU8L449_9HYPH</name>
<keyword evidence="9" id="KW-0808">Transferase</keyword>
<keyword evidence="7" id="KW-0285">Flavoprotein</keyword>
<dbReference type="Gene3D" id="3.30.450.40">
    <property type="match status" value="1"/>
</dbReference>
<feature type="domain" description="PAC" evidence="18">
    <location>
        <begin position="101"/>
        <end position="152"/>
    </location>
</feature>
<keyword evidence="8" id="KW-0288">FMN</keyword>
<evidence type="ECO:0000313" key="20">
    <source>
        <dbReference type="Proteomes" id="UP001387293"/>
    </source>
</evidence>
<dbReference type="InterPro" id="IPR011102">
    <property type="entry name" value="Sig_transdc_His_kinase_HWE"/>
</dbReference>
<evidence type="ECO:0000256" key="9">
    <source>
        <dbReference type="ARBA" id="ARBA00022679"/>
    </source>
</evidence>
<evidence type="ECO:0000256" key="11">
    <source>
        <dbReference type="ARBA" id="ARBA00022741"/>
    </source>
</evidence>
<dbReference type="SMART" id="SM00086">
    <property type="entry name" value="PAC"/>
    <property type="match status" value="4"/>
</dbReference>
<keyword evidence="15" id="KW-0843">Virulence</keyword>
<keyword evidence="10" id="KW-0677">Repeat</keyword>
<protein>
    <recommendedName>
        <fullName evidence="3">Blue-light-activated histidine kinase</fullName>
        <ecNumber evidence="2">2.7.13.3</ecNumber>
    </recommendedName>
</protein>
<evidence type="ECO:0000256" key="4">
    <source>
        <dbReference type="ARBA" id="ARBA00022543"/>
    </source>
</evidence>
<feature type="domain" description="PAC" evidence="18">
    <location>
        <begin position="227"/>
        <end position="279"/>
    </location>
</feature>
<dbReference type="Pfam" id="PF00989">
    <property type="entry name" value="PAS"/>
    <property type="match status" value="1"/>
</dbReference>
<evidence type="ECO:0000256" key="6">
    <source>
        <dbReference type="ARBA" id="ARBA00022606"/>
    </source>
</evidence>
<gene>
    <name evidence="19" type="ORF">O7A60_26055</name>
</gene>
<dbReference type="NCBIfam" id="TIGR00229">
    <property type="entry name" value="sensory_box"/>
    <property type="match status" value="4"/>
</dbReference>
<evidence type="ECO:0000256" key="13">
    <source>
        <dbReference type="ARBA" id="ARBA00022840"/>
    </source>
</evidence>
<evidence type="ECO:0000256" key="2">
    <source>
        <dbReference type="ARBA" id="ARBA00012438"/>
    </source>
</evidence>
<evidence type="ECO:0000256" key="16">
    <source>
        <dbReference type="ARBA" id="ARBA00023170"/>
    </source>
</evidence>
<dbReference type="InterPro" id="IPR013767">
    <property type="entry name" value="PAS_fold"/>
</dbReference>
<feature type="domain" description="PAC" evidence="18">
    <location>
        <begin position="513"/>
        <end position="565"/>
    </location>
</feature>
<feature type="domain" description="PAS" evidence="17">
    <location>
        <begin position="566"/>
        <end position="605"/>
    </location>
</feature>
<feature type="domain" description="PAS" evidence="17">
    <location>
        <begin position="153"/>
        <end position="223"/>
    </location>
</feature>
<feature type="domain" description="PAS" evidence="17">
    <location>
        <begin position="30"/>
        <end position="80"/>
    </location>
</feature>
<evidence type="ECO:0000256" key="3">
    <source>
        <dbReference type="ARBA" id="ARBA00021740"/>
    </source>
</evidence>
<comment type="catalytic activity">
    <reaction evidence="1">
        <text>ATP + protein L-histidine = ADP + protein N-phospho-L-histidine.</text>
        <dbReference type="EC" id="2.7.13.3"/>
    </reaction>
</comment>
<dbReference type="Gene3D" id="3.30.565.10">
    <property type="entry name" value="Histidine kinase-like ATPase, C-terminal domain"/>
    <property type="match status" value="1"/>
</dbReference>
<dbReference type="Pfam" id="PF01590">
    <property type="entry name" value="GAF"/>
    <property type="match status" value="1"/>
</dbReference>
<dbReference type="SUPFAM" id="SSF55785">
    <property type="entry name" value="PYP-like sensor domain (PAS domain)"/>
    <property type="match status" value="4"/>
</dbReference>
<keyword evidence="4" id="KW-0600">Photoreceptor protein</keyword>
<dbReference type="InterPro" id="IPR036890">
    <property type="entry name" value="HATPase_C_sf"/>
</dbReference>
<evidence type="ECO:0000259" key="17">
    <source>
        <dbReference type="PROSITE" id="PS50112"/>
    </source>
</evidence>
<dbReference type="Pfam" id="PF07568">
    <property type="entry name" value="HisKA_2"/>
    <property type="match status" value="1"/>
</dbReference>
<evidence type="ECO:0000256" key="5">
    <source>
        <dbReference type="ARBA" id="ARBA00022553"/>
    </source>
</evidence>
<dbReference type="InterPro" id="IPR029016">
    <property type="entry name" value="GAF-like_dom_sf"/>
</dbReference>
<dbReference type="Pfam" id="PF13581">
    <property type="entry name" value="HATPase_c_2"/>
    <property type="match status" value="1"/>
</dbReference>
<dbReference type="SUPFAM" id="SSF55874">
    <property type="entry name" value="ATPase domain of HSP90 chaperone/DNA topoisomerase II/histidine kinase"/>
    <property type="match status" value="1"/>
</dbReference>
<dbReference type="EMBL" id="JAPYKS010000024">
    <property type="protein sequence ID" value="MEI9412196.1"/>
    <property type="molecule type" value="Genomic_DNA"/>
</dbReference>
<dbReference type="SUPFAM" id="SSF55781">
    <property type="entry name" value="GAF domain-like"/>
    <property type="match status" value="1"/>
</dbReference>
<reference evidence="19 20" key="1">
    <citation type="submission" date="2022-12" db="EMBL/GenBank/DDBJ databases">
        <authorList>
            <person name="Muema E."/>
        </authorList>
    </citation>
    <scope>NUCLEOTIDE SEQUENCE [LARGE SCALE GENOMIC DNA]</scope>
    <source>
        <strain evidence="20">1326</strain>
    </source>
</reference>
<sequence length="899" mass="99403">MEQRVLGPGAFAKGFRADDNSREGDSDAVVRSELEDFFENVAVPLHLVANDGTILRANRAELDMLGYTAGEYVGRSIRDFHADPAAIEDILNRLSRREDLQHYRARLRARDGSMRWVEITSNVRAVGGQFLNTRCVTIDVTDKIKAEQLLREQENRLAVTYQSAGTGIVEADAEGRLLRVNAHLCDLLGYAPEELVGRSIFDQTFSADVESDREQYWRQVAGEIKSYTMEKRFVRKDRSLVWALVTSSSVFDGEGKFRYAVRVQHDISERKAIEATLAQRAEEQAALHQFTEMLQHARTPADVHEPALDAIQRALGCQRASILLLNDGIMKFVAWRGLSDPYRAAVEGHSPWPADCADPQPITLGDVEKAELPEELKRTIRAEGIGAVCFVPITERGRLLGKFMAYFDQPWDCSAHQVEVARTIARQLGFGIERLKAQNAAQRLAAIVESSHDAVVSKDLNGIISTWNRGAERLFGYSAAEVIGKPITIVIPDDRLDEEPLILGRIRKGELVDHFETVRRRKDGTLVDISLTISPVRDATGRVVGASKIARDITDQKMSEAKVRDSQRHLQDLLAAIPAAIYTTDRDGKITYFNEAAVALAGRTPVIGSDEWCVTWKLFWPDGTPLPHDECPMAISLREGKPVRGYEAIAERPDGIRIPFIPYPTPMRDADGNVIGGINMLVDVSERKQAETQQRILLDELNHRVKNNMMMLKSLLSVAARTSRSLEARDVLDEASKRVAAMAAAQRVLYDTADASNFSVQPFLGAVCETAKQMFPPNVRLVCEADSIKLPNDVAMPLALIVNELLTNAVKYGLNGSAGGTVQVSITKEAEGNSLVVRDEGSGFDLNSVRATSSGLRLVEGLARQIGGTFEVHRDPCRCVVTFSQAPLKIGRATGTRDD</sequence>
<keyword evidence="20" id="KW-1185">Reference proteome</keyword>
<evidence type="ECO:0000256" key="1">
    <source>
        <dbReference type="ARBA" id="ARBA00000085"/>
    </source>
</evidence>
<dbReference type="InterPro" id="IPR035965">
    <property type="entry name" value="PAS-like_dom_sf"/>
</dbReference>
<keyword evidence="11" id="KW-0547">Nucleotide-binding</keyword>
<dbReference type="InterPro" id="IPR001610">
    <property type="entry name" value="PAC"/>
</dbReference>
<proteinExistence type="predicted"/>
<dbReference type="PANTHER" id="PTHR41523">
    <property type="entry name" value="TWO-COMPONENT SYSTEM SENSOR PROTEIN"/>
    <property type="match status" value="1"/>
</dbReference>
<evidence type="ECO:0000256" key="12">
    <source>
        <dbReference type="ARBA" id="ARBA00022777"/>
    </source>
</evidence>
<accession>A0ABU8L449</accession>
<keyword evidence="6" id="KW-0716">Sensory transduction</keyword>
<dbReference type="PROSITE" id="PS50113">
    <property type="entry name" value="PAC"/>
    <property type="match status" value="4"/>
</dbReference>
<dbReference type="CDD" id="cd00130">
    <property type="entry name" value="PAS"/>
    <property type="match status" value="4"/>
</dbReference>
<dbReference type="SMART" id="SM00065">
    <property type="entry name" value="GAF"/>
    <property type="match status" value="1"/>
</dbReference>
<dbReference type="SMART" id="SM00911">
    <property type="entry name" value="HWE_HK"/>
    <property type="match status" value="1"/>
</dbReference>
<dbReference type="SMART" id="SM00091">
    <property type="entry name" value="PAS"/>
    <property type="match status" value="4"/>
</dbReference>
<dbReference type="Proteomes" id="UP001387293">
    <property type="component" value="Unassembled WGS sequence"/>
</dbReference>
<evidence type="ECO:0000256" key="15">
    <source>
        <dbReference type="ARBA" id="ARBA00023026"/>
    </source>
</evidence>
<keyword evidence="5" id="KW-0597">Phosphoprotein</keyword>
<evidence type="ECO:0000313" key="19">
    <source>
        <dbReference type="EMBL" id="MEI9412196.1"/>
    </source>
</evidence>
<keyword evidence="14" id="KW-0157">Chromophore</keyword>
<dbReference type="RefSeq" id="WP_337108619.1">
    <property type="nucleotide sequence ID" value="NZ_JAPYKS010000024.1"/>
</dbReference>
<dbReference type="PANTHER" id="PTHR41523:SF8">
    <property type="entry name" value="ETHYLENE RESPONSE SENSOR PROTEIN"/>
    <property type="match status" value="1"/>
</dbReference>
<evidence type="ECO:0000256" key="14">
    <source>
        <dbReference type="ARBA" id="ARBA00022991"/>
    </source>
</evidence>
<dbReference type="Gene3D" id="3.30.450.20">
    <property type="entry name" value="PAS domain"/>
    <property type="match status" value="4"/>
</dbReference>
<dbReference type="InterPro" id="IPR003594">
    <property type="entry name" value="HATPase_dom"/>
</dbReference>
<dbReference type="InterPro" id="IPR000014">
    <property type="entry name" value="PAS"/>
</dbReference>
<feature type="domain" description="PAS" evidence="17">
    <location>
        <begin position="440"/>
        <end position="495"/>
    </location>
</feature>